<feature type="region of interest" description="Disordered" evidence="1">
    <location>
        <begin position="228"/>
        <end position="287"/>
    </location>
</feature>
<protein>
    <submittedName>
        <fullName evidence="2">Uncharacterized protein</fullName>
    </submittedName>
</protein>
<gene>
    <name evidence="2" type="ORF">BPAE_0047g00290</name>
</gene>
<feature type="region of interest" description="Disordered" evidence="1">
    <location>
        <begin position="19"/>
        <end position="53"/>
    </location>
</feature>
<organism evidence="2 3">
    <name type="scientific">Botrytis paeoniae</name>
    <dbReference type="NCBI Taxonomy" id="278948"/>
    <lineage>
        <taxon>Eukaryota</taxon>
        <taxon>Fungi</taxon>
        <taxon>Dikarya</taxon>
        <taxon>Ascomycota</taxon>
        <taxon>Pezizomycotina</taxon>
        <taxon>Leotiomycetes</taxon>
        <taxon>Helotiales</taxon>
        <taxon>Sclerotiniaceae</taxon>
        <taxon>Botrytis</taxon>
    </lineage>
</organism>
<evidence type="ECO:0000313" key="3">
    <source>
        <dbReference type="Proteomes" id="UP000297910"/>
    </source>
</evidence>
<feature type="region of interest" description="Disordered" evidence="1">
    <location>
        <begin position="448"/>
        <end position="467"/>
    </location>
</feature>
<accession>A0A4Z1FYA4</accession>
<proteinExistence type="predicted"/>
<evidence type="ECO:0000313" key="2">
    <source>
        <dbReference type="EMBL" id="TGO27113.1"/>
    </source>
</evidence>
<feature type="compositionally biased region" description="Low complexity" evidence="1">
    <location>
        <begin position="38"/>
        <end position="53"/>
    </location>
</feature>
<dbReference type="AlphaFoldDB" id="A0A4Z1FYA4"/>
<sequence length="467" mass="53153">MTSVESESYVQRDCSFQDNRNQYIRDTDRRSLSNSPDYSSRTYTTQTYSPPSYTLSEYTSPTNTVFNDVFSYIHNEDLNISEERCRNTTSSQHDAIVAQNSITTSSEYNDYSWQGTSYPSLNYSSESIYNSQIDPSLWNCTTMNTGPIAPLPVVTEAQSILNEHRFKQCWDIPSLEAANSVQINEYAGVTFPSCMVGQASIARTASFNSFQSASSDFKTGRERASTFFDMTESMTIRSQSPDEESYRSESTSGSPPPSIAEKSSTRSRKRRLQERNDPNHVNRRGDTGRRKLDRYFCTRCNAFPKGWKLPEDLRKHNQGHHTETGFYCASGVDENCAYWSSQESRYVDHLKVEHASSRISQEIIQKYNTMNGITLDGSYMCRIPGCEKVYKRAERGRRDKHEERKAAHVFKGGLGRSVNPAHIFPNSHVGCRNYETKRHVDMGQWDFSHSVPARESGGVGQSNSQFE</sequence>
<keyword evidence="3" id="KW-1185">Reference proteome</keyword>
<evidence type="ECO:0000256" key="1">
    <source>
        <dbReference type="SAM" id="MobiDB-lite"/>
    </source>
</evidence>
<comment type="caution">
    <text evidence="2">The sequence shown here is derived from an EMBL/GenBank/DDBJ whole genome shotgun (WGS) entry which is preliminary data.</text>
</comment>
<dbReference type="EMBL" id="PQXI01000047">
    <property type="protein sequence ID" value="TGO27113.1"/>
    <property type="molecule type" value="Genomic_DNA"/>
</dbReference>
<dbReference type="Proteomes" id="UP000297910">
    <property type="component" value="Unassembled WGS sequence"/>
</dbReference>
<name>A0A4Z1FYA4_9HELO</name>
<feature type="compositionally biased region" description="Basic and acidic residues" evidence="1">
    <location>
        <begin position="273"/>
        <end position="287"/>
    </location>
</feature>
<reference evidence="2 3" key="1">
    <citation type="submission" date="2017-12" db="EMBL/GenBank/DDBJ databases">
        <title>Comparative genomics of Botrytis spp.</title>
        <authorList>
            <person name="Valero-Jimenez C.A."/>
            <person name="Tapia P."/>
            <person name="Veloso J."/>
            <person name="Silva-Moreno E."/>
            <person name="Staats M."/>
            <person name="Valdes J.H."/>
            <person name="Van Kan J.A.L."/>
        </authorList>
    </citation>
    <scope>NUCLEOTIDE SEQUENCE [LARGE SCALE GENOMIC DNA]</scope>
    <source>
        <strain evidence="2 3">Bp0003</strain>
    </source>
</reference>